<sequence>MRPAELYGIRIGGVLSVRFCLKSETEFLARAASEDVDDQLWVNREKDLVGGFGICLESVLLKHTRLRTEQGKNTRLFPWLGWQRSFAL</sequence>
<evidence type="ECO:0000313" key="2">
    <source>
        <dbReference type="Proteomes" id="UP000187203"/>
    </source>
</evidence>
<dbReference type="EMBL" id="AWUE01001560">
    <property type="protein sequence ID" value="OMP14171.1"/>
    <property type="molecule type" value="Genomic_DNA"/>
</dbReference>
<name>A0A1R3L4A9_9ROSI</name>
<protein>
    <submittedName>
        <fullName evidence="1">Uncharacterized protein</fullName>
    </submittedName>
</protein>
<reference evidence="2" key="1">
    <citation type="submission" date="2013-09" db="EMBL/GenBank/DDBJ databases">
        <title>Corchorus olitorius genome sequencing.</title>
        <authorList>
            <person name="Alam M."/>
            <person name="Haque M.S."/>
            <person name="Islam M.S."/>
            <person name="Emdad E.M."/>
            <person name="Islam M.M."/>
            <person name="Ahmed B."/>
            <person name="Halim A."/>
            <person name="Hossen Q.M.M."/>
            <person name="Hossain M.Z."/>
            <person name="Ahmed R."/>
            <person name="Khan M.M."/>
            <person name="Islam R."/>
            <person name="Rashid M.M."/>
            <person name="Khan S.A."/>
            <person name="Rahman M.S."/>
            <person name="Alam M."/>
            <person name="Yahiya A.S."/>
            <person name="Khan M.S."/>
            <person name="Azam M.S."/>
            <person name="Haque T."/>
            <person name="Lashkar M.Z.H."/>
            <person name="Akhand A.I."/>
            <person name="Morshed G."/>
            <person name="Roy S."/>
            <person name="Uddin K.S."/>
            <person name="Rabeya T."/>
            <person name="Hossain A.S."/>
            <person name="Chowdhury A."/>
            <person name="Snigdha A.R."/>
            <person name="Mortoza M.S."/>
            <person name="Matin S.A."/>
            <person name="Hoque S.M.E."/>
            <person name="Islam M.K."/>
            <person name="Roy D.K."/>
            <person name="Haider R."/>
            <person name="Moosa M.M."/>
            <person name="Elias S.M."/>
            <person name="Hasan A.M."/>
            <person name="Jahan S."/>
            <person name="Shafiuddin M."/>
            <person name="Mahmood N."/>
            <person name="Shommy N.S."/>
        </authorList>
    </citation>
    <scope>NUCLEOTIDE SEQUENCE [LARGE SCALE GENOMIC DNA]</scope>
    <source>
        <strain evidence="2">cv. O-4</strain>
    </source>
</reference>
<dbReference type="Proteomes" id="UP000187203">
    <property type="component" value="Unassembled WGS sequence"/>
</dbReference>
<accession>A0A1R3L4A9</accession>
<organism evidence="1 2">
    <name type="scientific">Corchorus olitorius</name>
    <dbReference type="NCBI Taxonomy" id="93759"/>
    <lineage>
        <taxon>Eukaryota</taxon>
        <taxon>Viridiplantae</taxon>
        <taxon>Streptophyta</taxon>
        <taxon>Embryophyta</taxon>
        <taxon>Tracheophyta</taxon>
        <taxon>Spermatophyta</taxon>
        <taxon>Magnoliopsida</taxon>
        <taxon>eudicotyledons</taxon>
        <taxon>Gunneridae</taxon>
        <taxon>Pentapetalae</taxon>
        <taxon>rosids</taxon>
        <taxon>malvids</taxon>
        <taxon>Malvales</taxon>
        <taxon>Malvaceae</taxon>
        <taxon>Grewioideae</taxon>
        <taxon>Apeibeae</taxon>
        <taxon>Corchorus</taxon>
    </lineage>
</organism>
<gene>
    <name evidence="1" type="ORF">COLO4_00226</name>
</gene>
<proteinExistence type="predicted"/>
<comment type="caution">
    <text evidence="1">The sequence shown here is derived from an EMBL/GenBank/DDBJ whole genome shotgun (WGS) entry which is preliminary data.</text>
</comment>
<evidence type="ECO:0000313" key="1">
    <source>
        <dbReference type="EMBL" id="OMP14171.1"/>
    </source>
</evidence>
<dbReference type="AlphaFoldDB" id="A0A1R3L4A9"/>
<keyword evidence="2" id="KW-1185">Reference proteome</keyword>